<dbReference type="EMBL" id="RYZI01000094">
    <property type="protein sequence ID" value="RWA10993.1"/>
    <property type="molecule type" value="Genomic_DNA"/>
</dbReference>
<dbReference type="Pfam" id="PF02458">
    <property type="entry name" value="Transferase"/>
    <property type="match status" value="1"/>
</dbReference>
<gene>
    <name evidence="1" type="ORF">EKO27_g4116</name>
</gene>
<evidence type="ECO:0000313" key="1">
    <source>
        <dbReference type="EMBL" id="RWA10993.1"/>
    </source>
</evidence>
<evidence type="ECO:0000313" key="2">
    <source>
        <dbReference type="Proteomes" id="UP000286045"/>
    </source>
</evidence>
<reference evidence="1 2" key="1">
    <citation type="submission" date="2018-12" db="EMBL/GenBank/DDBJ databases">
        <title>Draft genome sequence of Xylaria grammica IHI A82.</title>
        <authorList>
            <person name="Buettner E."/>
            <person name="Kellner H."/>
        </authorList>
    </citation>
    <scope>NUCLEOTIDE SEQUENCE [LARGE SCALE GENOMIC DNA]</scope>
    <source>
        <strain evidence="1 2">IHI A82</strain>
    </source>
</reference>
<dbReference type="Gene3D" id="3.30.559.10">
    <property type="entry name" value="Chloramphenicol acetyltransferase-like domain"/>
    <property type="match status" value="2"/>
</dbReference>
<organism evidence="1 2">
    <name type="scientific">Xylaria grammica</name>
    <dbReference type="NCBI Taxonomy" id="363999"/>
    <lineage>
        <taxon>Eukaryota</taxon>
        <taxon>Fungi</taxon>
        <taxon>Dikarya</taxon>
        <taxon>Ascomycota</taxon>
        <taxon>Pezizomycotina</taxon>
        <taxon>Sordariomycetes</taxon>
        <taxon>Xylariomycetidae</taxon>
        <taxon>Xylariales</taxon>
        <taxon>Xylariaceae</taxon>
        <taxon>Xylaria</taxon>
    </lineage>
</organism>
<dbReference type="InterPro" id="IPR023213">
    <property type="entry name" value="CAT-like_dom_sf"/>
</dbReference>
<comment type="caution">
    <text evidence="1">The sequence shown here is derived from an EMBL/GenBank/DDBJ whole genome shotgun (WGS) entry which is preliminary data.</text>
</comment>
<protein>
    <recommendedName>
        <fullName evidence="3">Condensation domain-containing protein</fullName>
    </recommendedName>
</protein>
<dbReference type="STRING" id="363999.A0A439D9A9"/>
<keyword evidence="2" id="KW-1185">Reference proteome</keyword>
<dbReference type="Proteomes" id="UP000286045">
    <property type="component" value="Unassembled WGS sequence"/>
</dbReference>
<sequence length="463" mass="51924">MTTRTDRETPRDNTHHQWVPLNTWNQLAPRTYNRLVLCFQVDNDKQAAAIQHLKDSALRLGIHQPVLRSLLKVDAPIALIDVLAQHNVQVEVHDVREVFGKTYNQLKETGFPAATFVNPVVDVPAAGIAQALILRIYTVDGGLFLGIHLHHSIGDGKAIDDVISWLSAESRGDRYDKSAILSSPFYGCHYSKEKNTDGHLLDPEYISRRFPERKLLSPPVKTPVDGGWIGKIFVFKIATLNVIQSHLQQFGDLGRPSTSVVLMALLWAYTAKARAAVFEDPDANTAVLTPTRGEQTNGEAVHSRLFTVMDARKRVFKEDQARRYFGNAVEVALAKIPTANLLKTCGIATPIRLDVLAKNLGPIIRSIQDSIEAVDQDSVHERHTLYAHLPDPRNLVLDYFPDDTRAFVFNSWRYIGMNAGQEWDITGAGTVGYPDAIRRAGGKWNWPPRCFYLRGQGPRSWRL</sequence>
<dbReference type="AlphaFoldDB" id="A0A439D9A9"/>
<evidence type="ECO:0008006" key="3">
    <source>
        <dbReference type="Google" id="ProtNLM"/>
    </source>
</evidence>
<name>A0A439D9A9_9PEZI</name>
<accession>A0A439D9A9</accession>
<proteinExistence type="predicted"/>